<evidence type="ECO:0000313" key="11">
    <source>
        <dbReference type="Proteomes" id="UP000274756"/>
    </source>
</evidence>
<keyword evidence="4 6" id="KW-0472">Membrane</keyword>
<comment type="subcellular location">
    <subcellularLocation>
        <location evidence="1">Membrane</location>
        <topology evidence="1">Multi-pass membrane protein</topology>
    </subcellularLocation>
</comment>
<dbReference type="GO" id="GO:0006884">
    <property type="term" value="P:cell volume homeostasis"/>
    <property type="evidence" value="ECO:0007669"/>
    <property type="project" value="TreeGrafter"/>
</dbReference>
<keyword evidence="3 6" id="KW-1133">Transmembrane helix</keyword>
<dbReference type="Pfam" id="PF03522">
    <property type="entry name" value="SLC12"/>
    <property type="match status" value="1"/>
</dbReference>
<dbReference type="GO" id="GO:1990573">
    <property type="term" value="P:potassium ion import across plasma membrane"/>
    <property type="evidence" value="ECO:0007669"/>
    <property type="project" value="TreeGrafter"/>
</dbReference>
<evidence type="ECO:0000256" key="5">
    <source>
        <dbReference type="SAM" id="MobiDB-lite"/>
    </source>
</evidence>
<evidence type="ECO:0000259" key="8">
    <source>
        <dbReference type="Pfam" id="PF03522"/>
    </source>
</evidence>
<protein>
    <submittedName>
        <fullName evidence="12">SLC12 domain-containing protein</fullName>
    </submittedName>
</protein>
<evidence type="ECO:0000259" key="7">
    <source>
        <dbReference type="Pfam" id="PF00324"/>
    </source>
</evidence>
<dbReference type="GO" id="GO:0055064">
    <property type="term" value="P:chloride ion homeostasis"/>
    <property type="evidence" value="ECO:0007669"/>
    <property type="project" value="TreeGrafter"/>
</dbReference>
<dbReference type="Gene3D" id="1.20.1740.10">
    <property type="entry name" value="Amino acid/polyamine transporter I"/>
    <property type="match status" value="1"/>
</dbReference>
<name>A0A0N4U728_DRAME</name>
<dbReference type="InterPro" id="IPR004841">
    <property type="entry name" value="AA-permease/SLC12A_dom"/>
</dbReference>
<dbReference type="OrthoDB" id="2020542at2759"/>
<evidence type="ECO:0000256" key="1">
    <source>
        <dbReference type="ARBA" id="ARBA00004141"/>
    </source>
</evidence>
<reference evidence="12" key="1">
    <citation type="submission" date="2017-02" db="UniProtKB">
        <authorList>
            <consortium name="WormBaseParasite"/>
        </authorList>
    </citation>
    <scope>IDENTIFICATION</scope>
</reference>
<dbReference type="Proteomes" id="UP000038040">
    <property type="component" value="Unplaced"/>
</dbReference>
<dbReference type="AlphaFoldDB" id="A0A0N4U728"/>
<dbReference type="Pfam" id="PF00324">
    <property type="entry name" value="AA_permease"/>
    <property type="match status" value="1"/>
</dbReference>
<dbReference type="GO" id="GO:0008511">
    <property type="term" value="F:sodium:potassium:chloride symporter activity"/>
    <property type="evidence" value="ECO:0007669"/>
    <property type="project" value="TreeGrafter"/>
</dbReference>
<dbReference type="EMBL" id="UYYG01001158">
    <property type="protein sequence ID" value="VDN57158.1"/>
    <property type="molecule type" value="Genomic_DNA"/>
</dbReference>
<accession>A0A0N4U728</accession>
<dbReference type="GO" id="GO:0055075">
    <property type="term" value="P:potassium ion homeostasis"/>
    <property type="evidence" value="ECO:0007669"/>
    <property type="project" value="TreeGrafter"/>
</dbReference>
<dbReference type="PANTHER" id="PTHR11827">
    <property type="entry name" value="SOLUTE CARRIER FAMILY 12, CATION COTRANSPORTERS"/>
    <property type="match status" value="1"/>
</dbReference>
<dbReference type="GO" id="GO:0055078">
    <property type="term" value="P:sodium ion homeostasis"/>
    <property type="evidence" value="ECO:0007669"/>
    <property type="project" value="TreeGrafter"/>
</dbReference>
<dbReference type="Proteomes" id="UP000274756">
    <property type="component" value="Unassembled WGS sequence"/>
</dbReference>
<reference evidence="9 11" key="2">
    <citation type="submission" date="2018-11" db="EMBL/GenBank/DDBJ databases">
        <authorList>
            <consortium name="Pathogen Informatics"/>
        </authorList>
    </citation>
    <scope>NUCLEOTIDE SEQUENCE [LARGE SCALE GENOMIC DNA]</scope>
</reference>
<feature type="domain" description="SLC12A transporter C-terminal" evidence="8">
    <location>
        <begin position="142"/>
        <end position="554"/>
    </location>
</feature>
<keyword evidence="11" id="KW-1185">Reference proteome</keyword>
<feature type="domain" description="Amino acid permease/ SLC12A" evidence="7">
    <location>
        <begin position="19"/>
        <end position="87"/>
    </location>
</feature>
<sequence length="554" mass="63202">MLLSANCYAISPIMEAGKFQALCADDIYPYLSYFRKGHGRNNEPYRAYFLTFVLAVAFISIGELNMISIIITNFFLAAFAITNFACFDATQARSPDINWGSSTQANSYRNALLGLLKLMQMEEHVKNYRPQLLVLTGNPSARQDLVDFAYGIGKGQNLMICAHVVPYQTSVAATSCIKKLNTTFTQWFNEHKIKAFYCAVANRSLSKGVQSLLQTVGLGKMQPNIILMGFKTKWLKTCLADMGEISDYLGVIRDAFESQMSLCIFRNRNEGFDHSMSMMTSEDSSFLKLPDLMLSDSTSSLCEEFSRTQPETKPKRPTTPTGNLTHLRQSQSVENIRRLGGHRSTGFSQTFHMSLKDPTLKRQKRMTTKFTKRMKNGIIDVWWLYDDGGLTLLIPYLLTNQASYLEGANLRIFTITHDKLDCDREHENLVRLMKKFRIECSEVTVLCDDIEKQLYQETEDEYNEMISLLKSKKGIISDETIHMHEIRTRKLMRSRELLLEYSSQASLIVITLPLAHEDLVGNPLYLLWLELLSRDLPPTLFVRGNQTSVLTFYS</sequence>
<dbReference type="InterPro" id="IPR004842">
    <property type="entry name" value="SLC12A_fam"/>
</dbReference>
<gene>
    <name evidence="9" type="ORF">DME_LOCUS7131</name>
</gene>
<evidence type="ECO:0000256" key="4">
    <source>
        <dbReference type="ARBA" id="ARBA00023136"/>
    </source>
</evidence>
<keyword evidence="2 6" id="KW-0812">Transmembrane</keyword>
<dbReference type="InterPro" id="IPR018491">
    <property type="entry name" value="SLC12_C"/>
</dbReference>
<evidence type="ECO:0000313" key="10">
    <source>
        <dbReference type="Proteomes" id="UP000038040"/>
    </source>
</evidence>
<evidence type="ECO:0000313" key="9">
    <source>
        <dbReference type="EMBL" id="VDN57158.1"/>
    </source>
</evidence>
<evidence type="ECO:0000256" key="2">
    <source>
        <dbReference type="ARBA" id="ARBA00022692"/>
    </source>
</evidence>
<dbReference type="GO" id="GO:0016020">
    <property type="term" value="C:membrane"/>
    <property type="evidence" value="ECO:0007669"/>
    <property type="project" value="UniProtKB-SubCell"/>
</dbReference>
<dbReference type="PANTHER" id="PTHR11827:SF103">
    <property type="entry name" value="SODIUM CHLORIDE COTRANSPORTER 69, ISOFORM E"/>
    <property type="match status" value="1"/>
</dbReference>
<dbReference type="WBParaSite" id="DME_0000277101-mRNA-1">
    <property type="protein sequence ID" value="DME_0000277101-mRNA-1"/>
    <property type="gene ID" value="DME_0000277101"/>
</dbReference>
<feature type="transmembrane region" description="Helical" evidence="6">
    <location>
        <begin position="45"/>
        <end position="61"/>
    </location>
</feature>
<evidence type="ECO:0000313" key="12">
    <source>
        <dbReference type="WBParaSite" id="DME_0000277101-mRNA-1"/>
    </source>
</evidence>
<evidence type="ECO:0000256" key="6">
    <source>
        <dbReference type="SAM" id="Phobius"/>
    </source>
</evidence>
<feature type="compositionally biased region" description="Basic and acidic residues" evidence="5">
    <location>
        <begin position="305"/>
        <end position="314"/>
    </location>
</feature>
<organism evidence="10 12">
    <name type="scientific">Dracunculus medinensis</name>
    <name type="common">Guinea worm</name>
    <dbReference type="NCBI Taxonomy" id="318479"/>
    <lineage>
        <taxon>Eukaryota</taxon>
        <taxon>Metazoa</taxon>
        <taxon>Ecdysozoa</taxon>
        <taxon>Nematoda</taxon>
        <taxon>Chromadorea</taxon>
        <taxon>Rhabditida</taxon>
        <taxon>Spirurina</taxon>
        <taxon>Dracunculoidea</taxon>
        <taxon>Dracunculidae</taxon>
        <taxon>Dracunculus</taxon>
    </lineage>
</organism>
<feature type="region of interest" description="Disordered" evidence="5">
    <location>
        <begin position="305"/>
        <end position="325"/>
    </location>
</feature>
<proteinExistence type="predicted"/>
<dbReference type="STRING" id="318479.A0A0N4U728"/>
<evidence type="ECO:0000256" key="3">
    <source>
        <dbReference type="ARBA" id="ARBA00022989"/>
    </source>
</evidence>